<proteinExistence type="predicted"/>
<gene>
    <name evidence="2" type="ORF">Hokovirus_3_267</name>
</gene>
<name>A0A1V0SH78_9VIRU</name>
<evidence type="ECO:0000259" key="1">
    <source>
        <dbReference type="Pfam" id="PF03464"/>
    </source>
</evidence>
<dbReference type="SUPFAM" id="SSF53137">
    <property type="entry name" value="Translational machinery components"/>
    <property type="match status" value="1"/>
</dbReference>
<dbReference type="InterPro" id="IPR004403">
    <property type="entry name" value="Peptide_chain-rel_eRF1/aRF1"/>
</dbReference>
<dbReference type="InterPro" id="IPR042226">
    <property type="entry name" value="eFR1_2_sf"/>
</dbReference>
<evidence type="ECO:0000313" key="2">
    <source>
        <dbReference type="EMBL" id="ARF10994.1"/>
    </source>
</evidence>
<feature type="domain" description="eRF1" evidence="1">
    <location>
        <begin position="84"/>
        <end position="197"/>
    </location>
</feature>
<dbReference type="Pfam" id="PF03464">
    <property type="entry name" value="eRF1_2"/>
    <property type="match status" value="1"/>
</dbReference>
<protein>
    <submittedName>
        <fullName evidence="2">Eukaryotic peptide chain release factor subunit 2</fullName>
    </submittedName>
</protein>
<dbReference type="EMBL" id="KY684105">
    <property type="protein sequence ID" value="ARF10994.1"/>
    <property type="molecule type" value="Genomic_DNA"/>
</dbReference>
<dbReference type="InterPro" id="IPR005141">
    <property type="entry name" value="eRF1_2"/>
</dbReference>
<sequence>MKMALCYAQELLSQTCLVFSLIKEDNCIILEPPKKLQNSNYICDKRWHLDLILEMYEEKKIIGIALLSGSLIKIYNIIKTGNHYEINNIKNVEIELQKKQRKGGSSSARIGRKREGRELHCVKETTELLVKHYMTDNNTKCICENALIIAGPAEFKHKVMEQPLFIQYLKKHVIMVHDLDINNDNVINEIINMDKNILEFDEKLNSKCIDDIKNYMALNPDILAFGTEIKDLAKLCQLSKIYFDFTKYDKYRDYKNKYDYGIEIYCCNLLNEIGIDEIGIKWFNY</sequence>
<organism evidence="2">
    <name type="scientific">Hokovirus HKV1</name>
    <dbReference type="NCBI Taxonomy" id="1977638"/>
    <lineage>
        <taxon>Viruses</taxon>
        <taxon>Varidnaviria</taxon>
        <taxon>Bamfordvirae</taxon>
        <taxon>Nucleocytoviricota</taxon>
        <taxon>Megaviricetes</taxon>
        <taxon>Imitervirales</taxon>
        <taxon>Mimiviridae</taxon>
        <taxon>Klosneuvirinae</taxon>
        <taxon>Hokovirus</taxon>
    </lineage>
</organism>
<reference evidence="2" key="1">
    <citation type="journal article" date="2017" name="Science">
        <title>Giant viruses with an expanded complement of translation system components.</title>
        <authorList>
            <person name="Schulz F."/>
            <person name="Yutin N."/>
            <person name="Ivanova N.N."/>
            <person name="Ortega D.R."/>
            <person name="Lee T.K."/>
            <person name="Vierheilig J."/>
            <person name="Daims H."/>
            <person name="Horn M."/>
            <person name="Wagner M."/>
            <person name="Jensen G.J."/>
            <person name="Kyrpides N.C."/>
            <person name="Koonin E.V."/>
            <person name="Woyke T."/>
        </authorList>
    </citation>
    <scope>NUCLEOTIDE SEQUENCE</scope>
    <source>
        <strain evidence="2">HKV1</strain>
    </source>
</reference>
<dbReference type="Gene3D" id="3.30.420.60">
    <property type="entry name" value="eRF1 domain 2"/>
    <property type="match status" value="1"/>
</dbReference>
<accession>A0A1V0SH78</accession>
<dbReference type="PANTHER" id="PTHR10113">
    <property type="entry name" value="PEPTIDE CHAIN RELEASE FACTOR SUBUNIT 1"/>
    <property type="match status" value="1"/>
</dbReference>